<evidence type="ECO:0000313" key="2">
    <source>
        <dbReference type="Proteomes" id="UP000520291"/>
    </source>
</evidence>
<evidence type="ECO:0000313" key="1">
    <source>
        <dbReference type="EMBL" id="NME86426.1"/>
    </source>
</evidence>
<reference evidence="1 2" key="1">
    <citation type="submission" date="2020-04" db="EMBL/GenBank/DDBJ databases">
        <authorList>
            <person name="Hitch T.C.A."/>
            <person name="Wylensek D."/>
            <person name="Clavel T."/>
        </authorList>
    </citation>
    <scope>NUCLEOTIDE SEQUENCE [LARGE SCALE GENOMIC DNA]</scope>
    <source>
        <strain evidence="1 2">WCA3-601-WT-5E</strain>
    </source>
</reference>
<comment type="caution">
    <text evidence="1">The sequence shown here is derived from an EMBL/GenBank/DDBJ whole genome shotgun (WGS) entry which is preliminary data.</text>
</comment>
<dbReference type="EMBL" id="JABAGL010000012">
    <property type="protein sequence ID" value="NME86426.1"/>
    <property type="molecule type" value="Genomic_DNA"/>
</dbReference>
<gene>
    <name evidence="1" type="ORF">HF841_10415</name>
</gene>
<dbReference type="AlphaFoldDB" id="A0A7X9SBR0"/>
<protein>
    <recommendedName>
        <fullName evidence="3">Immunity protein 22</fullName>
    </recommendedName>
</protein>
<name>A0A7X9SBR0_9BACE</name>
<dbReference type="Pfam" id="PF14112">
    <property type="entry name" value="DUF4284"/>
    <property type="match status" value="2"/>
</dbReference>
<dbReference type="Proteomes" id="UP000520291">
    <property type="component" value="Unassembled WGS sequence"/>
</dbReference>
<dbReference type="RefSeq" id="WP_168947698.1">
    <property type="nucleotide sequence ID" value="NZ_JABAGL010000012.1"/>
</dbReference>
<sequence length="300" mass="35418">MSKIYIWVGNFQSETEFEKYMDQSAFRKWWAENDENNLELSCQFCKELGIDCYDEDFLIMNFCSEGVNGLLNLIPANTDKLISVMNEKGIIDANAVICYNCSEEISPQKAKKAMGVTLLGSFKFDQNFIGTQATKVGLKYMTWVGTTEKSQDDFMEYFNQDLYLQEMREYDEGRSKKRPNPEHRCQFCKDLNIKYYYPEFLRILFANKNESIVELVKRILDDNGFDNEDIEFLVDKYCPVKKANCIFCYIPNGYRDKKKDQKIYILKDGWEVNRYTPKKYLIEQDNYNGLKYFVTISRSN</sequence>
<dbReference type="InterPro" id="IPR025560">
    <property type="entry name" value="Imm22"/>
</dbReference>
<organism evidence="1 2">
    <name type="scientific">Bacteroides eggerthii</name>
    <dbReference type="NCBI Taxonomy" id="28111"/>
    <lineage>
        <taxon>Bacteria</taxon>
        <taxon>Pseudomonadati</taxon>
        <taxon>Bacteroidota</taxon>
        <taxon>Bacteroidia</taxon>
        <taxon>Bacteroidales</taxon>
        <taxon>Bacteroidaceae</taxon>
        <taxon>Bacteroides</taxon>
    </lineage>
</organism>
<evidence type="ECO:0008006" key="3">
    <source>
        <dbReference type="Google" id="ProtNLM"/>
    </source>
</evidence>
<accession>A0A7X9SBR0</accession>
<proteinExistence type="predicted"/>